<dbReference type="GO" id="GO:0051276">
    <property type="term" value="P:chromosome organization"/>
    <property type="evidence" value="ECO:0007669"/>
    <property type="project" value="UniProtKB-ARBA"/>
</dbReference>
<evidence type="ECO:0000256" key="1">
    <source>
        <dbReference type="ARBA" id="ARBA00004123"/>
    </source>
</evidence>
<dbReference type="GO" id="GO:0003684">
    <property type="term" value="F:damaged DNA binding"/>
    <property type="evidence" value="ECO:0007669"/>
    <property type="project" value="TreeGrafter"/>
</dbReference>
<evidence type="ECO:0000313" key="15">
    <source>
        <dbReference type="EMBL" id="GIL70848.1"/>
    </source>
</evidence>
<evidence type="ECO:0000256" key="10">
    <source>
        <dbReference type="ARBA" id="ARBA00023204"/>
    </source>
</evidence>
<evidence type="ECO:0000256" key="2">
    <source>
        <dbReference type="ARBA" id="ARBA00004286"/>
    </source>
</evidence>
<evidence type="ECO:0000256" key="4">
    <source>
        <dbReference type="ARBA" id="ARBA00022454"/>
    </source>
</evidence>
<dbReference type="GO" id="GO:0030915">
    <property type="term" value="C:Smc5-Smc6 complex"/>
    <property type="evidence" value="ECO:0007669"/>
    <property type="project" value="TreeGrafter"/>
</dbReference>
<evidence type="ECO:0000256" key="5">
    <source>
        <dbReference type="ARBA" id="ARBA00022741"/>
    </source>
</evidence>
<comment type="similarity">
    <text evidence="3">Belongs to the SMC family. SMC6 subfamily.</text>
</comment>
<feature type="region of interest" description="Disordered" evidence="13">
    <location>
        <begin position="218"/>
        <end position="242"/>
    </location>
</feature>
<keyword evidence="9" id="KW-0233">DNA recombination</keyword>
<dbReference type="GO" id="GO:0005634">
    <property type="term" value="C:nucleus"/>
    <property type="evidence" value="ECO:0007669"/>
    <property type="project" value="UniProtKB-SubCell"/>
</dbReference>
<evidence type="ECO:0000256" key="12">
    <source>
        <dbReference type="SAM" id="Coils"/>
    </source>
</evidence>
<keyword evidence="5" id="KW-0547">Nucleotide-binding</keyword>
<protein>
    <recommendedName>
        <fullName evidence="14">RecF/RecN/SMC N-terminal domain-containing protein</fullName>
    </recommendedName>
</protein>
<keyword evidence="11" id="KW-0539">Nucleus</keyword>
<dbReference type="PANTHER" id="PTHR19306">
    <property type="entry name" value="STRUCTURAL MAINTENANCE OF CHROMOSOMES 5,6 SMC5, SMC6"/>
    <property type="match status" value="1"/>
</dbReference>
<feature type="region of interest" description="Disordered" evidence="13">
    <location>
        <begin position="97"/>
        <end position="138"/>
    </location>
</feature>
<evidence type="ECO:0000259" key="14">
    <source>
        <dbReference type="Pfam" id="PF02463"/>
    </source>
</evidence>
<keyword evidence="8 12" id="KW-0175">Coiled coil</keyword>
<feature type="domain" description="RecF/RecN/SMC N-terminal" evidence="14">
    <location>
        <begin position="257"/>
        <end position="1327"/>
    </location>
</feature>
<dbReference type="GO" id="GO:0000724">
    <property type="term" value="P:double-strand break repair via homologous recombination"/>
    <property type="evidence" value="ECO:0007669"/>
    <property type="project" value="TreeGrafter"/>
</dbReference>
<dbReference type="InterPro" id="IPR027417">
    <property type="entry name" value="P-loop_NTPase"/>
</dbReference>
<name>A0A8J4BYV6_9CHLO</name>
<dbReference type="GO" id="GO:0003697">
    <property type="term" value="F:single-stranded DNA binding"/>
    <property type="evidence" value="ECO:0007669"/>
    <property type="project" value="TreeGrafter"/>
</dbReference>
<organism evidence="15 17">
    <name type="scientific">Volvox reticuliferus</name>
    <dbReference type="NCBI Taxonomy" id="1737510"/>
    <lineage>
        <taxon>Eukaryota</taxon>
        <taxon>Viridiplantae</taxon>
        <taxon>Chlorophyta</taxon>
        <taxon>core chlorophytes</taxon>
        <taxon>Chlorophyceae</taxon>
        <taxon>CS clade</taxon>
        <taxon>Chlamydomonadales</taxon>
        <taxon>Volvocaceae</taxon>
        <taxon>Volvox</taxon>
    </lineage>
</organism>
<keyword evidence="17" id="KW-1185">Reference proteome</keyword>
<feature type="compositionally biased region" description="Basic and acidic residues" evidence="13">
    <location>
        <begin position="232"/>
        <end position="242"/>
    </location>
</feature>
<keyword evidence="7" id="KW-0067">ATP-binding</keyword>
<evidence type="ECO:0000313" key="17">
    <source>
        <dbReference type="Proteomes" id="UP000747110"/>
    </source>
</evidence>
<accession>A0A8J4BYV6</accession>
<evidence type="ECO:0000256" key="13">
    <source>
        <dbReference type="SAM" id="MobiDB-lite"/>
    </source>
</evidence>
<dbReference type="Proteomes" id="UP000747110">
    <property type="component" value="Unassembled WGS sequence"/>
</dbReference>
<dbReference type="GO" id="GO:0005524">
    <property type="term" value="F:ATP binding"/>
    <property type="evidence" value="ECO:0007669"/>
    <property type="project" value="UniProtKB-KW"/>
</dbReference>
<evidence type="ECO:0000256" key="3">
    <source>
        <dbReference type="ARBA" id="ARBA00006793"/>
    </source>
</evidence>
<evidence type="ECO:0000256" key="7">
    <source>
        <dbReference type="ARBA" id="ARBA00022840"/>
    </source>
</evidence>
<sequence>MQHALPKGLAWDTSLPESLKHFGDAERYVGRKVCRLLMKEEDEEETAWCIGIVENVDFDEDNAFFKVVYNNDGVAEELPWNEFRTWAVVDVPDGVHAPRRNSPCRLSGSGPQTTIDRPQQQPDGRDGHGAGPSAGYMQHAQPMAQPLGHSDRFLLLKRKAHTTQGELAPPSPQKICGQVHPIPGGGGETDAMASRQEGIKEVDAERECDRLTVRRRLNLEAKGPPQHLPRTRHGDAKTGRPRRIFGDRENFAAGQLCRIQLVNFMCHENVEVFFNKHVTFVAGRNGSGKSALLQGLQACLGASARETGRGRSLANWVAKERHTATVTLDIWNTTEDEVETQKWPPFRHEIYGSMIRIVRKITAGEAAVDGNRKGSATYQLFRADGSEFKPQDQLGHSASREVEMLSEHFNVDASNPLIVITQDVSREFYKLTQGSSRCKKYQMYMSGTCLTATRDKLTAAAVNVQLATENMRKHVGQFQAKQKELKGLQQRQKMLQQTDVYKQLLADLDLAIVWAIVEEARAGLAIAKTAAAGHPERVQELKAAVEENERAEAELQTKEDALRDEMNNTRSDALLLRVQEASNRHKAARRREAEAAQRLEVLRSLMRGLHDRKALLEEDLERLEEERQSEGLLQRVREHEAKVVARQAELAQLQAAATALEASCDGLSRRLKEAEATLRERSTAAGVAEALAREARAAHHELLQAAGGDTVQARAVNVRKWGAKVMDLLDAVRTAPQGTFSQLPIGPLGLYLRLRADCDPVFGPLVELALRGCLSLWVVNRREDCDKLRSIADRMRCQRPYVVQMEFRSRPHDYGQQPVEDSRGRVWRRVIDLVEPVEGLLPQVHGTVINVLLDHGSAGSVVLVGSMEEGQEVALGRNPDLVSRRIRRAYDYKGASYVCMRAGAMRTDFLQLPRTCRLAADNRSQLMASEQALGAREAELRQAEAGQRESQIAVAAVQRERHELQQQQMTLSRKQACCQSQLNSLLDEAPSAVTEAQSSELLNGLQQIQRELAEAISSQASLETGKNNAAADAEAFHREIEALHKQKNEYVARRQELVVKMNQLALHKQEAGERLRACRAHLQAASDDMQKARQRIDQYEEEVDKAFDAASQVCSRQEGLDALAKLREVKRQELRSLQSNRNRTEEEMKALLAQAMNRQGMERWAAVLRQKISQAEANAGGDLGSISLQLAAAQADLDRERAALDSVGKKVNAMQEAQMLREAKYQKLVQQVEHVSNAKFGCYMQRRNIIASLHLDHEEQRLDLHVRKNHERERATSLMQLSGGERSFTTSSFLLAMGEVLDTPFRAMDEYDVYMDQNTRKLATIALLEYGWRSNPTSQLVLLSPQDTAMLSEAIEAVERTCARDGVPLPPKDFAKLVKLQNPRLT</sequence>
<dbReference type="OrthoDB" id="10072614at2759"/>
<dbReference type="Proteomes" id="UP000722791">
    <property type="component" value="Unassembled WGS sequence"/>
</dbReference>
<dbReference type="GO" id="GO:0035861">
    <property type="term" value="C:site of double-strand break"/>
    <property type="evidence" value="ECO:0007669"/>
    <property type="project" value="TreeGrafter"/>
</dbReference>
<dbReference type="EMBL" id="BNCP01000002">
    <property type="protein sequence ID" value="GIL70848.1"/>
    <property type="molecule type" value="Genomic_DNA"/>
</dbReference>
<evidence type="ECO:0000256" key="6">
    <source>
        <dbReference type="ARBA" id="ARBA00022763"/>
    </source>
</evidence>
<comment type="caution">
    <text evidence="15">The sequence shown here is derived from an EMBL/GenBank/DDBJ whole genome shotgun (WGS) entry which is preliminary data.</text>
</comment>
<dbReference type="PANTHER" id="PTHR19306:SF6">
    <property type="entry name" value="STRUCTURAL MAINTENANCE OF CHROMOSOMES PROTEIN 6"/>
    <property type="match status" value="1"/>
</dbReference>
<dbReference type="Pfam" id="PF02463">
    <property type="entry name" value="SMC_N"/>
    <property type="match status" value="1"/>
</dbReference>
<comment type="subcellular location">
    <subcellularLocation>
        <location evidence="2">Chromosome</location>
    </subcellularLocation>
    <subcellularLocation>
        <location evidence="1">Nucleus</location>
    </subcellularLocation>
</comment>
<gene>
    <name evidence="15" type="ORF">Vretifemale_1528</name>
    <name evidence="16" type="ORF">Vretimale_3925</name>
</gene>
<proteinExistence type="inferred from homology"/>
<dbReference type="Gene3D" id="3.40.50.300">
    <property type="entry name" value="P-loop containing nucleotide triphosphate hydrolases"/>
    <property type="match status" value="2"/>
</dbReference>
<evidence type="ECO:0000256" key="9">
    <source>
        <dbReference type="ARBA" id="ARBA00023172"/>
    </source>
</evidence>
<feature type="coiled-coil region" evidence="12">
    <location>
        <begin position="1075"/>
        <end position="1154"/>
    </location>
</feature>
<keyword evidence="10" id="KW-0234">DNA repair</keyword>
<evidence type="ECO:0000256" key="11">
    <source>
        <dbReference type="ARBA" id="ARBA00023242"/>
    </source>
</evidence>
<dbReference type="SUPFAM" id="SSF52540">
    <property type="entry name" value="P-loop containing nucleoside triphosphate hydrolases"/>
    <property type="match status" value="1"/>
</dbReference>
<keyword evidence="4" id="KW-0158">Chromosome</keyword>
<keyword evidence="6" id="KW-0227">DNA damage</keyword>
<reference evidence="15" key="1">
    <citation type="journal article" date="2021" name="Proc. Natl. Acad. Sci. U.S.A.">
        <title>Three genomes in the algal genus Volvox reveal the fate of a haploid sex-determining region after a transition to homothallism.</title>
        <authorList>
            <person name="Yamamoto K."/>
            <person name="Hamaji T."/>
            <person name="Kawai-Toyooka H."/>
            <person name="Matsuzaki R."/>
            <person name="Takahashi F."/>
            <person name="Nishimura Y."/>
            <person name="Kawachi M."/>
            <person name="Noguchi H."/>
            <person name="Minakuchi Y."/>
            <person name="Umen J.G."/>
            <person name="Toyoda A."/>
            <person name="Nozaki H."/>
        </authorList>
    </citation>
    <scope>NUCLEOTIDE SEQUENCE</scope>
    <source>
        <strain evidence="16">NIES-3785</strain>
        <strain evidence="15">NIES-3786</strain>
    </source>
</reference>
<feature type="compositionally biased region" description="Polar residues" evidence="13">
    <location>
        <begin position="109"/>
        <end position="122"/>
    </location>
</feature>
<dbReference type="EMBL" id="BNCQ01000005">
    <property type="protein sequence ID" value="GIL98572.1"/>
    <property type="molecule type" value="Genomic_DNA"/>
</dbReference>
<evidence type="ECO:0000313" key="16">
    <source>
        <dbReference type="EMBL" id="GIL98572.1"/>
    </source>
</evidence>
<dbReference type="InterPro" id="IPR003395">
    <property type="entry name" value="RecF/RecN/SMC_N"/>
</dbReference>
<feature type="coiled-coil region" evidence="12">
    <location>
        <begin position="538"/>
        <end position="677"/>
    </location>
</feature>
<evidence type="ECO:0000256" key="8">
    <source>
        <dbReference type="ARBA" id="ARBA00023054"/>
    </source>
</evidence>